<keyword evidence="2" id="KW-1185">Reference proteome</keyword>
<protein>
    <submittedName>
        <fullName evidence="1">Uncharacterized protein</fullName>
    </submittedName>
</protein>
<dbReference type="AlphaFoldDB" id="A0A016X044"/>
<name>A0A016X044_9BILA</name>
<evidence type="ECO:0000313" key="1">
    <source>
        <dbReference type="EMBL" id="EYC45216.1"/>
    </source>
</evidence>
<proteinExistence type="predicted"/>
<dbReference type="Proteomes" id="UP000024635">
    <property type="component" value="Unassembled WGS sequence"/>
</dbReference>
<reference evidence="2" key="1">
    <citation type="journal article" date="2015" name="Nat. Genet.">
        <title>The genome and transcriptome of the zoonotic hookworm Ancylostoma ceylanicum identify infection-specific gene families.</title>
        <authorList>
            <person name="Schwarz E.M."/>
            <person name="Hu Y."/>
            <person name="Antoshechkin I."/>
            <person name="Miller M.M."/>
            <person name="Sternberg P.W."/>
            <person name="Aroian R.V."/>
        </authorList>
    </citation>
    <scope>NUCLEOTIDE SEQUENCE</scope>
    <source>
        <strain evidence="2">HY135</strain>
    </source>
</reference>
<dbReference type="EMBL" id="JARK01000035">
    <property type="protein sequence ID" value="EYC45216.1"/>
    <property type="molecule type" value="Genomic_DNA"/>
</dbReference>
<gene>
    <name evidence="1" type="primary">Acey_s0435.g1408</name>
    <name evidence="1" type="ORF">Y032_0435g1408</name>
</gene>
<accession>A0A016X044</accession>
<evidence type="ECO:0000313" key="2">
    <source>
        <dbReference type="Proteomes" id="UP000024635"/>
    </source>
</evidence>
<comment type="caution">
    <text evidence="1">The sequence shown here is derived from an EMBL/GenBank/DDBJ whole genome shotgun (WGS) entry which is preliminary data.</text>
</comment>
<organism evidence="1 2">
    <name type="scientific">Ancylostoma ceylanicum</name>
    <dbReference type="NCBI Taxonomy" id="53326"/>
    <lineage>
        <taxon>Eukaryota</taxon>
        <taxon>Metazoa</taxon>
        <taxon>Ecdysozoa</taxon>
        <taxon>Nematoda</taxon>
        <taxon>Chromadorea</taxon>
        <taxon>Rhabditida</taxon>
        <taxon>Rhabditina</taxon>
        <taxon>Rhabditomorpha</taxon>
        <taxon>Strongyloidea</taxon>
        <taxon>Ancylostomatidae</taxon>
        <taxon>Ancylostomatinae</taxon>
        <taxon>Ancylostoma</taxon>
    </lineage>
</organism>
<sequence>MQHVMRCDSSSVAETDLRPYRRSALASAANMTVVRRATSAPLKKLVADREVDNSLRSLSTSTAEMPVRTGVHPYECNAGDPSACKEVSGCHG</sequence>